<reference evidence="3 4" key="1">
    <citation type="submission" date="2015-01" db="EMBL/GenBank/DDBJ databases">
        <title>The Genome Sequence of Cladophialophora immunda CBS83496.</title>
        <authorList>
            <consortium name="The Broad Institute Genomics Platform"/>
            <person name="Cuomo C."/>
            <person name="de Hoog S."/>
            <person name="Gorbushina A."/>
            <person name="Stielow B."/>
            <person name="Teixiera M."/>
            <person name="Abouelleil A."/>
            <person name="Chapman S.B."/>
            <person name="Priest M."/>
            <person name="Young S.K."/>
            <person name="Wortman J."/>
            <person name="Nusbaum C."/>
            <person name="Birren B."/>
        </authorList>
    </citation>
    <scope>NUCLEOTIDE SEQUENCE [LARGE SCALE GENOMIC DNA]</scope>
    <source>
        <strain evidence="3 4">CBS 83496</strain>
    </source>
</reference>
<gene>
    <name evidence="3" type="ORF">PV07_03385</name>
</gene>
<evidence type="ECO:0000313" key="3">
    <source>
        <dbReference type="EMBL" id="KIW31793.1"/>
    </source>
</evidence>
<feature type="transmembrane region" description="Helical" evidence="2">
    <location>
        <begin position="1364"/>
        <end position="1385"/>
    </location>
</feature>
<dbReference type="OrthoDB" id="3248909at2759"/>
<protein>
    <submittedName>
        <fullName evidence="3">Uncharacterized protein</fullName>
    </submittedName>
</protein>
<keyword evidence="2" id="KW-0812">Transmembrane</keyword>
<evidence type="ECO:0000313" key="4">
    <source>
        <dbReference type="Proteomes" id="UP000054466"/>
    </source>
</evidence>
<dbReference type="RefSeq" id="XP_016252009.1">
    <property type="nucleotide sequence ID" value="XM_016390107.1"/>
</dbReference>
<keyword evidence="4" id="KW-1185">Reference proteome</keyword>
<feature type="transmembrane region" description="Helical" evidence="2">
    <location>
        <begin position="723"/>
        <end position="750"/>
    </location>
</feature>
<feature type="region of interest" description="Disordered" evidence="1">
    <location>
        <begin position="1"/>
        <end position="30"/>
    </location>
</feature>
<proteinExistence type="predicted"/>
<dbReference type="Pfam" id="PF11915">
    <property type="entry name" value="DUF3433"/>
    <property type="match status" value="2"/>
</dbReference>
<accession>A0A0D2CKS9</accession>
<dbReference type="GeneID" id="27342579"/>
<feature type="compositionally biased region" description="Basic and acidic residues" evidence="1">
    <location>
        <begin position="1"/>
        <end position="10"/>
    </location>
</feature>
<feature type="transmembrane region" description="Helical" evidence="2">
    <location>
        <begin position="123"/>
        <end position="146"/>
    </location>
</feature>
<feature type="region of interest" description="Disordered" evidence="1">
    <location>
        <begin position="53"/>
        <end position="90"/>
    </location>
</feature>
<feature type="transmembrane region" description="Helical" evidence="2">
    <location>
        <begin position="233"/>
        <end position="257"/>
    </location>
</feature>
<evidence type="ECO:0000256" key="2">
    <source>
        <dbReference type="SAM" id="Phobius"/>
    </source>
</evidence>
<name>A0A0D2CKS9_9EURO</name>
<dbReference type="Proteomes" id="UP000054466">
    <property type="component" value="Unassembled WGS sequence"/>
</dbReference>
<sequence length="1492" mass="163379">MSVRPRDSRRLSIPRKPVPHCRYDGPGTRIVKTPVRQTSASPQLHSNDVDALSAQRSGTAPQHIPSSDLPSLGGRHQRPAQDCAGGVESEADGLVSDSTISAKRTGVYKAQLKWMPYTLQWPYLHSLILLSLGLAAVVGILTGYSMANNGLARNSNSIALLFGWRFSPTLLAVAYVLLETMLLVDVRRTEVFARLVRNSTSSARDSILHGVDSWWNDPSEALRKQKDGGWRSWGLFWASLANIIGTLVISPLSAGLLSIEDMQIATPTEFNRVAAFHETPLVATADDATYVRSIASSTLGLTTSAWLSDEYAVLPFWPASMARIPLGSSLATSPQTWVGTTTVFQVTMDCQLMWLSQVGYQPAKELYPASYTPQPPTDVPAYISLQLTSADGCIYEFAIWNDSISDLFLVGGGWWSDTTSQSYGQMGADSNQSPNIVVANSTECDHRDVFFVTTPFRNNSTRAAGQLCSSEYYEGDLETTVTTSTSQSSVSFDKKLYEDLRRPMGTSFDKTSFEALFHGTEWATKFQPPTPPMGNNTGGPSIGGPLLTIAALHNFDIESLMNNASVVQQAKATKQRFFGEALQNKFESIGAQKSTASFSGQVIFLESRVAVNFAVGISLGVLFLLSAAMFTLVLWYSRLERRPLGLSRDPASAAAIAALIVGHDSRFEFHGTDRVSNTELNRLLGSKSWRLRAEELSTTSSTTTFDKQKKASRSQTRSDWRPAVLRGWSGAMALLFMTTLIIAISVLYAMSKASALHETFFVYQKTYSIGKGIKANIAPYSIIPTLLAIVLKLWWGGLEGTFKRLQPYVQMARQPTKAAQGVTLSYADSVLLWASWKAAKNKHWLLGSITTGAFLIEVFTVTMSAIWSRQAGVLALNRTIPRQLELRSLPSIFTAEPNTDLTAAEHLGDVVLRSILIQIYGSVLNSWLYAGLVDLAYNGSRPAWTTEDHWSFAPVDTTQLSIPTIQNVGSNFSTLTSSQSSPSANITLDTPSMRARIECTELDLSNTSAWITTLNFTDSVNWDTSTLIPGLSVGYSLSASQDAYFPIDLGPYHEVWSGNLTTFFADDYTLVCCANMTNGEPGQAAIGYWSVNTDRKGYTAGNFTVKWIVGKPYGQLAMPQLTSSYSQQFGFFVWKKIPKMTALNCMPIFETASAVVTVDVASATVQQYHLTTRPLNDSTAWSDPWLVHGNQTLIELGSDESHVPTVNVTVSYGWLFLESLLSAADTAGLADSNSFEGVVSYQNPFDKTFNFRQTGLNTDFMSYASLALQNNDIEALLDPDVLYSTSNKVFATFFQHFVSNNISMEQGSYGFQAVGATLPWDLPLIFNEDSTSTTVYQDQNATSHFSNSVNATIHVDIQQLHMPPVAVCQSLSILAILLAITCWIYTRHRQYFKALPRDVDSIASVLGFVYASPKLLKWVDEHKHLEDWGLGKGDEPEVMARMGWFDGNHWGIELLDEGEGKGFDANAGGGRASQSNSTVSDEGEALATAGGG</sequence>
<feature type="compositionally biased region" description="Polar residues" evidence="1">
    <location>
        <begin position="54"/>
        <end position="69"/>
    </location>
</feature>
<keyword evidence="2" id="KW-0472">Membrane</keyword>
<dbReference type="VEuPathDB" id="FungiDB:PV07_03385"/>
<feature type="transmembrane region" description="Helical" evidence="2">
    <location>
        <begin position="844"/>
        <end position="867"/>
    </location>
</feature>
<feature type="transmembrane region" description="Helical" evidence="2">
    <location>
        <begin position="613"/>
        <end position="636"/>
    </location>
</feature>
<keyword evidence="2" id="KW-1133">Transmembrane helix</keyword>
<feature type="transmembrane region" description="Helical" evidence="2">
    <location>
        <begin position="777"/>
        <end position="795"/>
    </location>
</feature>
<feature type="transmembrane region" description="Helical" evidence="2">
    <location>
        <begin position="158"/>
        <end position="178"/>
    </location>
</feature>
<dbReference type="EMBL" id="KN847041">
    <property type="protein sequence ID" value="KIW31793.1"/>
    <property type="molecule type" value="Genomic_DNA"/>
</dbReference>
<organism evidence="3 4">
    <name type="scientific">Cladophialophora immunda</name>
    <dbReference type="NCBI Taxonomy" id="569365"/>
    <lineage>
        <taxon>Eukaryota</taxon>
        <taxon>Fungi</taxon>
        <taxon>Dikarya</taxon>
        <taxon>Ascomycota</taxon>
        <taxon>Pezizomycotina</taxon>
        <taxon>Eurotiomycetes</taxon>
        <taxon>Chaetothyriomycetidae</taxon>
        <taxon>Chaetothyriales</taxon>
        <taxon>Herpotrichiellaceae</taxon>
        <taxon>Cladophialophora</taxon>
    </lineage>
</organism>
<dbReference type="PANTHER" id="PTHR37544">
    <property type="entry name" value="SPRAY-RELATED"/>
    <property type="match status" value="1"/>
</dbReference>
<dbReference type="InterPro" id="IPR021840">
    <property type="entry name" value="DUF3433"/>
</dbReference>
<dbReference type="PANTHER" id="PTHR37544:SF3">
    <property type="entry name" value="SPRAY"/>
    <property type="match status" value="1"/>
</dbReference>
<dbReference type="HOGENOM" id="CLU_003476_0_0_1"/>
<evidence type="ECO:0000256" key="1">
    <source>
        <dbReference type="SAM" id="MobiDB-lite"/>
    </source>
</evidence>
<feature type="region of interest" description="Disordered" evidence="1">
    <location>
        <begin position="1465"/>
        <end position="1492"/>
    </location>
</feature>